<organism evidence="1 2">
    <name type="scientific">Romeriopsis navalis LEGE 11480</name>
    <dbReference type="NCBI Taxonomy" id="2777977"/>
    <lineage>
        <taxon>Bacteria</taxon>
        <taxon>Bacillati</taxon>
        <taxon>Cyanobacteriota</taxon>
        <taxon>Cyanophyceae</taxon>
        <taxon>Leptolyngbyales</taxon>
        <taxon>Leptolyngbyaceae</taxon>
        <taxon>Romeriopsis</taxon>
        <taxon>Romeriopsis navalis</taxon>
    </lineage>
</organism>
<sequence>MRTYNPLIVDEIGWFEYNLLQLATQAQASRMMGLKILPPRQLAPQFIQRRRQALLKRTSQIGEIPTFMPITPHPIPG</sequence>
<protein>
    <submittedName>
        <fullName evidence="1">Uncharacterized protein</fullName>
    </submittedName>
</protein>
<dbReference type="EMBL" id="JADEXQ010000140">
    <property type="protein sequence ID" value="MBE9032980.1"/>
    <property type="molecule type" value="Genomic_DNA"/>
</dbReference>
<dbReference type="AlphaFoldDB" id="A0A928VUT9"/>
<evidence type="ECO:0000313" key="2">
    <source>
        <dbReference type="Proteomes" id="UP000625316"/>
    </source>
</evidence>
<proteinExistence type="predicted"/>
<dbReference type="Proteomes" id="UP000625316">
    <property type="component" value="Unassembled WGS sequence"/>
</dbReference>
<dbReference type="RefSeq" id="WP_264327792.1">
    <property type="nucleotide sequence ID" value="NZ_JADEXQ010000140.1"/>
</dbReference>
<comment type="caution">
    <text evidence="1">The sequence shown here is derived from an EMBL/GenBank/DDBJ whole genome shotgun (WGS) entry which is preliminary data.</text>
</comment>
<accession>A0A928VUT9</accession>
<evidence type="ECO:0000313" key="1">
    <source>
        <dbReference type="EMBL" id="MBE9032980.1"/>
    </source>
</evidence>
<keyword evidence="2" id="KW-1185">Reference proteome</keyword>
<reference evidence="1" key="1">
    <citation type="submission" date="2020-10" db="EMBL/GenBank/DDBJ databases">
        <authorList>
            <person name="Castelo-Branco R."/>
            <person name="Eusebio N."/>
            <person name="Adriana R."/>
            <person name="Vieira A."/>
            <person name="Brugerolle De Fraissinette N."/>
            <person name="Rezende De Castro R."/>
            <person name="Schneider M.P."/>
            <person name="Vasconcelos V."/>
            <person name="Leao P.N."/>
        </authorList>
    </citation>
    <scope>NUCLEOTIDE SEQUENCE</scope>
    <source>
        <strain evidence="1">LEGE 11480</strain>
    </source>
</reference>
<gene>
    <name evidence="1" type="ORF">IQ266_24900</name>
</gene>
<name>A0A928VUT9_9CYAN</name>